<evidence type="ECO:0000313" key="3">
    <source>
        <dbReference type="Proteomes" id="UP000625711"/>
    </source>
</evidence>
<name>A0A834MIU0_RHYFE</name>
<comment type="caution">
    <text evidence="2">The sequence shown here is derived from an EMBL/GenBank/DDBJ whole genome shotgun (WGS) entry which is preliminary data.</text>
</comment>
<sequence length="120" mass="12684">MLNKHVKLFVIELYSGKNARYVKRLDAKPFSGALTSADADAASTGDTYDADIQFFVPYGHLVSADAKKRVGIRSKITRLCDHGGGGGGGGGGYSLPPCSPPSKSERRGLFRATRPQIAAA</sequence>
<gene>
    <name evidence="2" type="ORF">GWI33_004258</name>
</gene>
<reference evidence="2" key="1">
    <citation type="submission" date="2020-08" db="EMBL/GenBank/DDBJ databases">
        <title>Genome sequencing and assembly of the red palm weevil Rhynchophorus ferrugineus.</title>
        <authorList>
            <person name="Dias G.B."/>
            <person name="Bergman C.M."/>
            <person name="Manee M."/>
        </authorList>
    </citation>
    <scope>NUCLEOTIDE SEQUENCE</scope>
    <source>
        <strain evidence="2">AA-2017</strain>
        <tissue evidence="2">Whole larva</tissue>
    </source>
</reference>
<dbReference type="EMBL" id="JAACXV010000223">
    <property type="protein sequence ID" value="KAF7281775.1"/>
    <property type="molecule type" value="Genomic_DNA"/>
</dbReference>
<feature type="region of interest" description="Disordered" evidence="1">
    <location>
        <begin position="83"/>
        <end position="120"/>
    </location>
</feature>
<dbReference type="Proteomes" id="UP000625711">
    <property type="component" value="Unassembled WGS sequence"/>
</dbReference>
<accession>A0A834MIU0</accession>
<evidence type="ECO:0000256" key="1">
    <source>
        <dbReference type="SAM" id="MobiDB-lite"/>
    </source>
</evidence>
<proteinExistence type="predicted"/>
<organism evidence="2 3">
    <name type="scientific">Rhynchophorus ferrugineus</name>
    <name type="common">Red palm weevil</name>
    <name type="synonym">Curculio ferrugineus</name>
    <dbReference type="NCBI Taxonomy" id="354439"/>
    <lineage>
        <taxon>Eukaryota</taxon>
        <taxon>Metazoa</taxon>
        <taxon>Ecdysozoa</taxon>
        <taxon>Arthropoda</taxon>
        <taxon>Hexapoda</taxon>
        <taxon>Insecta</taxon>
        <taxon>Pterygota</taxon>
        <taxon>Neoptera</taxon>
        <taxon>Endopterygota</taxon>
        <taxon>Coleoptera</taxon>
        <taxon>Polyphaga</taxon>
        <taxon>Cucujiformia</taxon>
        <taxon>Curculionidae</taxon>
        <taxon>Dryophthorinae</taxon>
        <taxon>Rhynchophorus</taxon>
    </lineage>
</organism>
<keyword evidence="3" id="KW-1185">Reference proteome</keyword>
<feature type="compositionally biased region" description="Gly residues" evidence="1">
    <location>
        <begin position="83"/>
        <end position="93"/>
    </location>
</feature>
<protein>
    <submittedName>
        <fullName evidence="2">Uncharacterized protein</fullName>
    </submittedName>
</protein>
<evidence type="ECO:0000313" key="2">
    <source>
        <dbReference type="EMBL" id="KAF7281775.1"/>
    </source>
</evidence>
<dbReference type="AlphaFoldDB" id="A0A834MIU0"/>